<name>A0AAW0SFA0_SCYPA</name>
<keyword evidence="1" id="KW-0175">Coiled coil</keyword>
<gene>
    <name evidence="2" type="ORF">O3P69_014979</name>
</gene>
<dbReference type="EMBL" id="JARAKH010001084">
    <property type="protein sequence ID" value="KAK8373584.1"/>
    <property type="molecule type" value="Genomic_DNA"/>
</dbReference>
<sequence length="368" mass="42477">MYMVKVDNLRKEALALENKMEHHIATNKDFWSIVVKSLPGVKKKRVFTQVRELKVEGRKIVSCPMPFCIGKVKNMTRHLCQVHGVVNAVQQRNLMKKTTTPKADSSPRRKSLHRCSVCDKVLSRIDSHLVSKHGLKRGTARFKELLSASILTKGDQEEEPLDAQDPDLGKKVFKVFLERYKRYLQNTSALSHNSFELSVRIISDVIKYSFKVQKDSFQEKALINVFLNLGNDESFLKRRAGTLSGSYCCKIIFTCIRVLEYLKYQYEDLPRAQEADYALKNLLRRYQKVEKKERAASRERKAGNVLSSDEIKNILRSSSVKHFQRSELLLRENAYFKYHLHSPEALPEGGSSFQECEYKDAEEIYSSA</sequence>
<comment type="caution">
    <text evidence="2">The sequence shown here is derived from an EMBL/GenBank/DDBJ whole genome shotgun (WGS) entry which is preliminary data.</text>
</comment>
<keyword evidence="3" id="KW-1185">Reference proteome</keyword>
<dbReference type="Proteomes" id="UP001487740">
    <property type="component" value="Unassembled WGS sequence"/>
</dbReference>
<evidence type="ECO:0000313" key="3">
    <source>
        <dbReference type="Proteomes" id="UP001487740"/>
    </source>
</evidence>
<dbReference type="AlphaFoldDB" id="A0AAW0SFA0"/>
<proteinExistence type="predicted"/>
<reference evidence="2 3" key="1">
    <citation type="submission" date="2023-03" db="EMBL/GenBank/DDBJ databases">
        <title>High-quality genome of Scylla paramamosain provides insights in environmental adaptation.</title>
        <authorList>
            <person name="Zhang L."/>
        </authorList>
    </citation>
    <scope>NUCLEOTIDE SEQUENCE [LARGE SCALE GENOMIC DNA]</scope>
    <source>
        <strain evidence="2">LZ_2023a</strain>
        <tissue evidence="2">Muscle</tissue>
    </source>
</reference>
<evidence type="ECO:0000256" key="1">
    <source>
        <dbReference type="SAM" id="Coils"/>
    </source>
</evidence>
<feature type="coiled-coil region" evidence="1">
    <location>
        <begin position="272"/>
        <end position="299"/>
    </location>
</feature>
<accession>A0AAW0SFA0</accession>
<evidence type="ECO:0000313" key="2">
    <source>
        <dbReference type="EMBL" id="KAK8373584.1"/>
    </source>
</evidence>
<organism evidence="2 3">
    <name type="scientific">Scylla paramamosain</name>
    <name type="common">Mud crab</name>
    <dbReference type="NCBI Taxonomy" id="85552"/>
    <lineage>
        <taxon>Eukaryota</taxon>
        <taxon>Metazoa</taxon>
        <taxon>Ecdysozoa</taxon>
        <taxon>Arthropoda</taxon>
        <taxon>Crustacea</taxon>
        <taxon>Multicrustacea</taxon>
        <taxon>Malacostraca</taxon>
        <taxon>Eumalacostraca</taxon>
        <taxon>Eucarida</taxon>
        <taxon>Decapoda</taxon>
        <taxon>Pleocyemata</taxon>
        <taxon>Brachyura</taxon>
        <taxon>Eubrachyura</taxon>
        <taxon>Portunoidea</taxon>
        <taxon>Portunidae</taxon>
        <taxon>Portuninae</taxon>
        <taxon>Scylla</taxon>
    </lineage>
</organism>
<protein>
    <submittedName>
        <fullName evidence="2">Uncharacterized protein</fullName>
    </submittedName>
</protein>